<evidence type="ECO:0000313" key="20">
    <source>
        <dbReference type="Proteomes" id="UP000800094"/>
    </source>
</evidence>
<feature type="region of interest" description="Disordered" evidence="14">
    <location>
        <begin position="536"/>
        <end position="586"/>
    </location>
</feature>
<reference evidence="19" key="1">
    <citation type="journal article" date="2020" name="Stud. Mycol.">
        <title>101 Dothideomycetes genomes: a test case for predicting lifestyles and emergence of pathogens.</title>
        <authorList>
            <person name="Haridas S."/>
            <person name="Albert R."/>
            <person name="Binder M."/>
            <person name="Bloem J."/>
            <person name="Labutti K."/>
            <person name="Salamov A."/>
            <person name="Andreopoulos B."/>
            <person name="Baker S."/>
            <person name="Barry K."/>
            <person name="Bills G."/>
            <person name="Bluhm B."/>
            <person name="Cannon C."/>
            <person name="Castanera R."/>
            <person name="Culley D."/>
            <person name="Daum C."/>
            <person name="Ezra D."/>
            <person name="Gonzalez J."/>
            <person name="Henrissat B."/>
            <person name="Kuo A."/>
            <person name="Liang C."/>
            <person name="Lipzen A."/>
            <person name="Lutzoni F."/>
            <person name="Magnuson J."/>
            <person name="Mondo S."/>
            <person name="Nolan M."/>
            <person name="Ohm R."/>
            <person name="Pangilinan J."/>
            <person name="Park H.-J."/>
            <person name="Ramirez L."/>
            <person name="Alfaro M."/>
            <person name="Sun H."/>
            <person name="Tritt A."/>
            <person name="Yoshinaga Y."/>
            <person name="Zwiers L.-H."/>
            <person name="Turgeon B."/>
            <person name="Goodwin S."/>
            <person name="Spatafora J."/>
            <person name="Crous P."/>
            <person name="Grigoriev I."/>
        </authorList>
    </citation>
    <scope>NUCLEOTIDE SEQUENCE</scope>
    <source>
        <strain evidence="19">CBS 122368</strain>
    </source>
</reference>
<name>A0A6A6II96_9PLEO</name>
<evidence type="ECO:0000256" key="7">
    <source>
        <dbReference type="ARBA" id="ARBA00022692"/>
    </source>
</evidence>
<keyword evidence="9 15" id="KW-1133">Transmembrane helix</keyword>
<evidence type="ECO:0000256" key="8">
    <source>
        <dbReference type="ARBA" id="ARBA00022729"/>
    </source>
</evidence>
<dbReference type="Proteomes" id="UP000800094">
    <property type="component" value="Unassembled WGS sequence"/>
</dbReference>
<dbReference type="EMBL" id="ML987194">
    <property type="protein sequence ID" value="KAF2249768.1"/>
    <property type="molecule type" value="Genomic_DNA"/>
</dbReference>
<comment type="similarity">
    <text evidence="4">Belongs to the RBT5 family.</text>
</comment>
<dbReference type="PANTHER" id="PTHR33048:SF160">
    <property type="entry name" value="SAT4 FAMILY MEMBRANE PROTEIN"/>
    <property type="match status" value="1"/>
</dbReference>
<feature type="domain" description="Rhodopsin" evidence="18">
    <location>
        <begin position="121"/>
        <end position="378"/>
    </location>
</feature>
<dbReference type="GO" id="GO:0098552">
    <property type="term" value="C:side of membrane"/>
    <property type="evidence" value="ECO:0007669"/>
    <property type="project" value="UniProtKB-KW"/>
</dbReference>
<dbReference type="AlphaFoldDB" id="A0A6A6II96"/>
<keyword evidence="8 16" id="KW-0732">Signal</keyword>
<feature type="chain" id="PRO_5025493903" evidence="16">
    <location>
        <begin position="21"/>
        <end position="586"/>
    </location>
</feature>
<comment type="similarity">
    <text evidence="13">Belongs to the SAT4 family.</text>
</comment>
<dbReference type="InterPro" id="IPR008427">
    <property type="entry name" value="Extracellular_membr_CFEM_dom"/>
</dbReference>
<evidence type="ECO:0000256" key="13">
    <source>
        <dbReference type="ARBA" id="ARBA00038359"/>
    </source>
</evidence>
<dbReference type="InterPro" id="IPR052337">
    <property type="entry name" value="SAT4-like"/>
</dbReference>
<keyword evidence="20" id="KW-1185">Reference proteome</keyword>
<keyword evidence="5" id="KW-0964">Secreted</keyword>
<keyword evidence="10 15" id="KW-0472">Membrane</keyword>
<evidence type="ECO:0000256" key="9">
    <source>
        <dbReference type="ARBA" id="ARBA00022989"/>
    </source>
</evidence>
<dbReference type="OrthoDB" id="5378633at2759"/>
<feature type="transmembrane region" description="Helical" evidence="15">
    <location>
        <begin position="103"/>
        <end position="124"/>
    </location>
</feature>
<evidence type="ECO:0000256" key="1">
    <source>
        <dbReference type="ARBA" id="ARBA00004141"/>
    </source>
</evidence>
<evidence type="ECO:0000256" key="15">
    <source>
        <dbReference type="SAM" id="Phobius"/>
    </source>
</evidence>
<keyword evidence="12" id="KW-0449">Lipoprotein</keyword>
<evidence type="ECO:0000256" key="12">
    <source>
        <dbReference type="ARBA" id="ARBA00023288"/>
    </source>
</evidence>
<proteinExistence type="inferred from homology"/>
<evidence type="ECO:0000256" key="2">
    <source>
        <dbReference type="ARBA" id="ARBA00004589"/>
    </source>
</evidence>
<evidence type="ECO:0000259" key="18">
    <source>
        <dbReference type="Pfam" id="PF20684"/>
    </source>
</evidence>
<evidence type="ECO:0000256" key="3">
    <source>
        <dbReference type="ARBA" id="ARBA00004613"/>
    </source>
</evidence>
<evidence type="ECO:0000256" key="5">
    <source>
        <dbReference type="ARBA" id="ARBA00022525"/>
    </source>
</evidence>
<dbReference type="GO" id="GO:0005576">
    <property type="term" value="C:extracellular region"/>
    <property type="evidence" value="ECO:0007669"/>
    <property type="project" value="UniProtKB-SubCell"/>
</dbReference>
<feature type="transmembrane region" description="Helical" evidence="15">
    <location>
        <begin position="235"/>
        <end position="262"/>
    </location>
</feature>
<dbReference type="InterPro" id="IPR049326">
    <property type="entry name" value="Rhodopsin_dom_fungi"/>
</dbReference>
<feature type="transmembrane region" description="Helical" evidence="15">
    <location>
        <begin position="136"/>
        <end position="159"/>
    </location>
</feature>
<keyword evidence="11" id="KW-1015">Disulfide bond</keyword>
<evidence type="ECO:0000256" key="14">
    <source>
        <dbReference type="SAM" id="MobiDB-lite"/>
    </source>
</evidence>
<dbReference type="Pfam" id="PF20684">
    <property type="entry name" value="Fung_rhodopsin"/>
    <property type="match status" value="1"/>
</dbReference>
<evidence type="ECO:0000256" key="4">
    <source>
        <dbReference type="ARBA" id="ARBA00010031"/>
    </source>
</evidence>
<keyword evidence="7 15" id="KW-0812">Transmembrane</keyword>
<feature type="region of interest" description="Disordered" evidence="14">
    <location>
        <begin position="487"/>
        <end position="520"/>
    </location>
</feature>
<accession>A0A6A6II96</accession>
<evidence type="ECO:0000259" key="17">
    <source>
        <dbReference type="Pfam" id="PF05730"/>
    </source>
</evidence>
<dbReference type="RefSeq" id="XP_033684772.1">
    <property type="nucleotide sequence ID" value="XM_033833192.1"/>
</dbReference>
<comment type="subcellular location">
    <subcellularLocation>
        <location evidence="2">Membrane</location>
        <topology evidence="2">Lipid-anchor</topology>
        <topology evidence="2">GPI-anchor</topology>
    </subcellularLocation>
    <subcellularLocation>
        <location evidence="1">Membrane</location>
        <topology evidence="1">Multi-pass membrane protein</topology>
    </subcellularLocation>
    <subcellularLocation>
        <location evidence="3">Secreted</location>
    </subcellularLocation>
</comment>
<feature type="signal peptide" evidence="16">
    <location>
        <begin position="1"/>
        <end position="20"/>
    </location>
</feature>
<keyword evidence="6" id="KW-0336">GPI-anchor</keyword>
<feature type="transmembrane region" description="Helical" evidence="15">
    <location>
        <begin position="205"/>
        <end position="223"/>
    </location>
</feature>
<sequence length="586" mass="65245">MRCFKGLLLLPFTLLSHVHAQDSTAILEAAIKELPNCALQCMISAVSKSSCKLSDFYCISRDVELNEKINVCVQANCTIREALTAQNFSQTAYGQPIRDHTHVVVYTGMIGGGFAILAVILRVFARLPCCGGTWGLDDWAIIVTMVPVLPFTALSVPIAKYGLGKDIWTVPFDKITKILHASVASLFTSVDAANDMVQIYYFDELFYLTSIGLTKISILLFYLRIFPNRNFRRLVYATIALCVAYILGFVFGVAFQCWPIHYSWDRWDGQHEGRCINLNVEGWMSAALNIIFDLVVISLPLHELSKLAMSRRKKAGIMLMFLGGGFVTVVSMLRLKWMVQFANSQNVTWDYTPIGYWSTLEVHVGIVIACLPALRSLQHRLLPSTRSPNSYYPQPSSGYGYGSKGGSVFPSISKHKKGHVDLMTAASQASIMRSRDRNKDDKEFIQLDEYEIRLGDDVSDMNKGGYFRGVNDTQVERGSIHTDDAVLLPIQGNSPPDPTVLSAPTYQKGCPPNHRSPMATLPHAITVRKDYSVTVEMSPEQLSPSPPRVSEDEQSLRRGRSRSSQSPTRGVAHKSGRSRSLLRDGR</sequence>
<evidence type="ECO:0000256" key="16">
    <source>
        <dbReference type="SAM" id="SignalP"/>
    </source>
</evidence>
<keyword evidence="6" id="KW-0325">Glycoprotein</keyword>
<evidence type="ECO:0000256" key="6">
    <source>
        <dbReference type="ARBA" id="ARBA00022622"/>
    </source>
</evidence>
<dbReference type="Pfam" id="PF05730">
    <property type="entry name" value="CFEM"/>
    <property type="match status" value="1"/>
</dbReference>
<organism evidence="19 20">
    <name type="scientific">Trematosphaeria pertusa</name>
    <dbReference type="NCBI Taxonomy" id="390896"/>
    <lineage>
        <taxon>Eukaryota</taxon>
        <taxon>Fungi</taxon>
        <taxon>Dikarya</taxon>
        <taxon>Ascomycota</taxon>
        <taxon>Pezizomycotina</taxon>
        <taxon>Dothideomycetes</taxon>
        <taxon>Pleosporomycetidae</taxon>
        <taxon>Pleosporales</taxon>
        <taxon>Massarineae</taxon>
        <taxon>Trematosphaeriaceae</taxon>
        <taxon>Trematosphaeria</taxon>
    </lineage>
</organism>
<evidence type="ECO:0000313" key="19">
    <source>
        <dbReference type="EMBL" id="KAF2249768.1"/>
    </source>
</evidence>
<dbReference type="PANTHER" id="PTHR33048">
    <property type="entry name" value="PTH11-LIKE INTEGRAL MEMBRANE PROTEIN (AFU_ORTHOLOGUE AFUA_5G11245)"/>
    <property type="match status" value="1"/>
</dbReference>
<gene>
    <name evidence="19" type="ORF">BU26DRAFT_563661</name>
</gene>
<dbReference type="GeneID" id="54586522"/>
<feature type="domain" description="CFEM" evidence="17">
    <location>
        <begin position="31"/>
        <end position="91"/>
    </location>
</feature>
<evidence type="ECO:0000256" key="11">
    <source>
        <dbReference type="ARBA" id="ARBA00023157"/>
    </source>
</evidence>
<feature type="transmembrane region" description="Helical" evidence="15">
    <location>
        <begin position="282"/>
        <end position="304"/>
    </location>
</feature>
<evidence type="ECO:0000256" key="10">
    <source>
        <dbReference type="ARBA" id="ARBA00023136"/>
    </source>
</evidence>
<feature type="transmembrane region" description="Helical" evidence="15">
    <location>
        <begin position="316"/>
        <end position="334"/>
    </location>
</feature>
<protein>
    <submittedName>
        <fullName evidence="19">Uncharacterized protein</fullName>
    </submittedName>
</protein>